<dbReference type="Pfam" id="PF07969">
    <property type="entry name" value="Amidohydro_3"/>
    <property type="match status" value="1"/>
</dbReference>
<dbReference type="CDD" id="cd01293">
    <property type="entry name" value="Bact_CD"/>
    <property type="match status" value="1"/>
</dbReference>
<sequence>MSQAKGKIPFAWLLAVQKGREIMTHALLIKNARLETNYNTSSGRVISTATDYFDILVETGKIMQIAKEIIPSEKDTEIIDANGALMLPSLREMHIHIDKTYYGGEWQAVRPATNGIFTRFEEEKELLPKQLATAQERAEKVIELYLRHGHTHIRTHCNVDPYIGTKHIELTKQALAKYSDRITSEIVAFPQHGLLRSQVTGLMKEAMRMGADLVGGVDPSTVDGHIDHSFQTMMEIATEFDKGLDIHLHNPDTLGEYEFYKLAAYTEKANWQNRVTISHGIGLADLEGQALDEMIARLAEVGIDVTSTIPINRRTIPVEALYDGGVSVSVGHDSLTDHWSPFGTGDTIAKLNLLAERFKYLDEYSLSRTLRYATGGVTPLNEAGVQVWPQRGDRADFILVDAESTAHLIARKRHIHYLVAGGKVAYTNESPKRWEEV</sequence>
<dbReference type="NCBIfam" id="NF005312">
    <property type="entry name" value="PRK06846.1"/>
    <property type="match status" value="1"/>
</dbReference>
<dbReference type="GO" id="GO:0016814">
    <property type="term" value="F:hydrolase activity, acting on carbon-nitrogen (but not peptide) bonds, in cyclic amidines"/>
    <property type="evidence" value="ECO:0007669"/>
    <property type="project" value="TreeGrafter"/>
</dbReference>
<dbReference type="InterPro" id="IPR013108">
    <property type="entry name" value="Amidohydro_3"/>
</dbReference>
<evidence type="ECO:0000313" key="3">
    <source>
        <dbReference type="Proteomes" id="UP000254879"/>
    </source>
</evidence>
<evidence type="ECO:0000313" key="2">
    <source>
        <dbReference type="EMBL" id="STY45231.1"/>
    </source>
</evidence>
<dbReference type="AlphaFoldDB" id="A0A378MG22"/>
<organism evidence="2 3">
    <name type="scientific">Listeria grayi</name>
    <name type="common">Listeria murrayi</name>
    <dbReference type="NCBI Taxonomy" id="1641"/>
    <lineage>
        <taxon>Bacteria</taxon>
        <taxon>Bacillati</taxon>
        <taxon>Bacillota</taxon>
        <taxon>Bacilli</taxon>
        <taxon>Bacillales</taxon>
        <taxon>Listeriaceae</taxon>
        <taxon>Listeria</taxon>
    </lineage>
</organism>
<dbReference type="EMBL" id="UGPG01000001">
    <property type="protein sequence ID" value="STY45231.1"/>
    <property type="molecule type" value="Genomic_DNA"/>
</dbReference>
<dbReference type="Gene3D" id="2.30.40.10">
    <property type="entry name" value="Urease, subunit C, domain 1"/>
    <property type="match status" value="1"/>
</dbReference>
<protein>
    <submittedName>
        <fullName evidence="2">N-isopropylammelide isopropyl amidohydrolase</fullName>
        <ecNumber evidence="2">3.5.4.42</ecNumber>
    </submittedName>
</protein>
<dbReference type="InterPro" id="IPR032466">
    <property type="entry name" value="Metal_Hydrolase"/>
</dbReference>
<name>A0A378MG22_LISGR</name>
<dbReference type="InterPro" id="IPR052349">
    <property type="entry name" value="Metallo-hydrolase_Enzymes"/>
</dbReference>
<accession>A0A378MG22</accession>
<evidence type="ECO:0000259" key="1">
    <source>
        <dbReference type="Pfam" id="PF07969"/>
    </source>
</evidence>
<dbReference type="SUPFAM" id="SSF51556">
    <property type="entry name" value="Metallo-dependent hydrolases"/>
    <property type="match status" value="1"/>
</dbReference>
<feature type="domain" description="Amidohydrolase 3" evidence="1">
    <location>
        <begin position="77"/>
        <end position="425"/>
    </location>
</feature>
<dbReference type="SUPFAM" id="SSF51338">
    <property type="entry name" value="Composite domain of metallo-dependent hydrolases"/>
    <property type="match status" value="1"/>
</dbReference>
<reference evidence="2 3" key="1">
    <citation type="submission" date="2018-06" db="EMBL/GenBank/DDBJ databases">
        <authorList>
            <consortium name="Pathogen Informatics"/>
            <person name="Doyle S."/>
        </authorList>
    </citation>
    <scope>NUCLEOTIDE SEQUENCE [LARGE SCALE GENOMIC DNA]</scope>
    <source>
        <strain evidence="3">NCTC 10815</strain>
    </source>
</reference>
<dbReference type="PANTHER" id="PTHR32027">
    <property type="entry name" value="CYTOSINE DEAMINASE"/>
    <property type="match status" value="1"/>
</dbReference>
<gene>
    <name evidence="2" type="primary">atzC_1</name>
    <name evidence="2" type="ORF">NCTC10815_02606</name>
</gene>
<dbReference type="EC" id="3.5.4.42" evidence="2"/>
<proteinExistence type="predicted"/>
<dbReference type="RefSeq" id="WP_115346234.1">
    <property type="nucleotide sequence ID" value="NZ_UGPG01000001.1"/>
</dbReference>
<keyword evidence="2" id="KW-0378">Hydrolase</keyword>
<dbReference type="Gene3D" id="3.20.20.140">
    <property type="entry name" value="Metal-dependent hydrolases"/>
    <property type="match status" value="1"/>
</dbReference>
<dbReference type="Proteomes" id="UP000254879">
    <property type="component" value="Unassembled WGS sequence"/>
</dbReference>
<dbReference type="PANTHER" id="PTHR32027:SF9">
    <property type="entry name" value="BLL3847 PROTEIN"/>
    <property type="match status" value="1"/>
</dbReference>
<dbReference type="InterPro" id="IPR011059">
    <property type="entry name" value="Metal-dep_hydrolase_composite"/>
</dbReference>
<dbReference type="GO" id="GO:0018764">
    <property type="term" value="F:N-isopropylammelide isopropylaminohydrolase activity"/>
    <property type="evidence" value="ECO:0007669"/>
    <property type="project" value="UniProtKB-EC"/>
</dbReference>